<protein>
    <submittedName>
        <fullName evidence="2">Uncharacterized protein</fullName>
    </submittedName>
</protein>
<sequence length="115" mass="13212">MIDLMREIRRRVPADDKPSIKLANPDVLSELIPIYRATSDNILRALVRDLMAMAGADWSTRLEVDVTPPVENKERFITRVYRGQTTLVEAMGGSGESEERRQERRKRVYRGQVIA</sequence>
<evidence type="ECO:0000256" key="1">
    <source>
        <dbReference type="SAM" id="MobiDB-lite"/>
    </source>
</evidence>
<keyword evidence="3" id="KW-1185">Reference proteome</keyword>
<dbReference type="EMBL" id="CP001614">
    <property type="protein sequence ID" value="ACR11889.1"/>
    <property type="molecule type" value="Genomic_DNA"/>
</dbReference>
<feature type="region of interest" description="Disordered" evidence="1">
    <location>
        <begin position="90"/>
        <end position="115"/>
    </location>
</feature>
<reference evidence="2 3" key="1">
    <citation type="journal article" date="2009" name="PLoS ONE">
        <title>The complete genome of Teredinibacter turnerae T7901: an intracellular endosymbiont of marine wood-boring bivalves (shipworms).</title>
        <authorList>
            <person name="Yang J.C."/>
            <person name="Madupu R."/>
            <person name="Durkin A.S."/>
            <person name="Ekborg N.A."/>
            <person name="Pedamallu C.S."/>
            <person name="Hostetler J.B."/>
            <person name="Radune D."/>
            <person name="Toms B.S."/>
            <person name="Henrissat B."/>
            <person name="Coutinho P.M."/>
            <person name="Schwarz S."/>
            <person name="Field L."/>
            <person name="Trindade-Silva A.E."/>
            <person name="Soares C.A.G."/>
            <person name="Elshahawi S."/>
            <person name="Hanora A."/>
            <person name="Schmidt E.W."/>
            <person name="Haygood M.G."/>
            <person name="Posfai J."/>
            <person name="Benner J."/>
            <person name="Madinger C."/>
            <person name="Nove J."/>
            <person name="Anton B."/>
            <person name="Chaudhary K."/>
            <person name="Foster J."/>
            <person name="Holman A."/>
            <person name="Kumar S."/>
            <person name="Lessard P.A."/>
            <person name="Luyten Y.A."/>
            <person name="Slatko B."/>
            <person name="Wood N."/>
            <person name="Wu B."/>
            <person name="Teplitski M."/>
            <person name="Mougous J.D."/>
            <person name="Ward N."/>
            <person name="Eisen J.A."/>
            <person name="Badger J.H."/>
            <person name="Distel D.L."/>
        </authorList>
    </citation>
    <scope>NUCLEOTIDE SEQUENCE [LARGE SCALE GENOMIC DNA]</scope>
    <source>
        <strain evidence="3">ATCC 39867 / T7901</strain>
    </source>
</reference>
<name>C5BQP7_TERTT</name>
<accession>C5BQP7</accession>
<dbReference type="KEGG" id="ttu:TERTU_3390"/>
<gene>
    <name evidence="2" type="ordered locus">TERTU_3390</name>
</gene>
<evidence type="ECO:0000313" key="2">
    <source>
        <dbReference type="EMBL" id="ACR11889.1"/>
    </source>
</evidence>
<evidence type="ECO:0000313" key="3">
    <source>
        <dbReference type="Proteomes" id="UP000009080"/>
    </source>
</evidence>
<dbReference type="eggNOG" id="ENOG502ZEXD">
    <property type="taxonomic scope" value="Bacteria"/>
</dbReference>
<organism evidence="2 3">
    <name type="scientific">Teredinibacter turnerae (strain ATCC 39867 / T7901)</name>
    <dbReference type="NCBI Taxonomy" id="377629"/>
    <lineage>
        <taxon>Bacteria</taxon>
        <taxon>Pseudomonadati</taxon>
        <taxon>Pseudomonadota</taxon>
        <taxon>Gammaproteobacteria</taxon>
        <taxon>Cellvibrionales</taxon>
        <taxon>Cellvibrionaceae</taxon>
        <taxon>Teredinibacter</taxon>
    </lineage>
</organism>
<dbReference type="HOGENOM" id="CLU_166622_0_0_6"/>
<dbReference type="AlphaFoldDB" id="C5BQP7"/>
<proteinExistence type="predicted"/>
<dbReference type="Proteomes" id="UP000009080">
    <property type="component" value="Chromosome"/>
</dbReference>